<dbReference type="RefSeq" id="WP_268045053.1">
    <property type="nucleotide sequence ID" value="NZ_CP104064.1"/>
</dbReference>
<gene>
    <name evidence="2" type="ORF">NZD86_03190</name>
</gene>
<sequence>MPKAENRKRPPNLIGNVPGRAKNNRPDGMGTSPEYQNAQNKRQDLLDKMRKLQAGKKTE</sequence>
<feature type="region of interest" description="Disordered" evidence="1">
    <location>
        <begin position="1"/>
        <end position="41"/>
    </location>
</feature>
<protein>
    <recommendedName>
        <fullName evidence="4">YfhD-like protein</fullName>
    </recommendedName>
</protein>
<organism evidence="2 3">
    <name type="scientific">Alicyclobacillus dauci</name>
    <dbReference type="NCBI Taxonomy" id="1475485"/>
    <lineage>
        <taxon>Bacteria</taxon>
        <taxon>Bacillati</taxon>
        <taxon>Bacillota</taxon>
        <taxon>Bacilli</taxon>
        <taxon>Bacillales</taxon>
        <taxon>Alicyclobacillaceae</taxon>
        <taxon>Alicyclobacillus</taxon>
    </lineage>
</organism>
<evidence type="ECO:0000256" key="1">
    <source>
        <dbReference type="SAM" id="MobiDB-lite"/>
    </source>
</evidence>
<reference evidence="2" key="1">
    <citation type="submission" date="2022-08" db="EMBL/GenBank/DDBJ databases">
        <title>Alicyclobacillus dauci DSM2870, complete genome.</title>
        <authorList>
            <person name="Wang Q."/>
            <person name="Cai R."/>
            <person name="Wang Z."/>
        </authorList>
    </citation>
    <scope>NUCLEOTIDE SEQUENCE</scope>
    <source>
        <strain evidence="2">DSM 28700</strain>
    </source>
</reference>
<dbReference type="EMBL" id="CP104064">
    <property type="protein sequence ID" value="WAH37551.1"/>
    <property type="molecule type" value="Genomic_DNA"/>
</dbReference>
<dbReference type="Proteomes" id="UP001164803">
    <property type="component" value="Chromosome"/>
</dbReference>
<proteinExistence type="predicted"/>
<evidence type="ECO:0008006" key="4">
    <source>
        <dbReference type="Google" id="ProtNLM"/>
    </source>
</evidence>
<keyword evidence="3" id="KW-1185">Reference proteome</keyword>
<evidence type="ECO:0000313" key="2">
    <source>
        <dbReference type="EMBL" id="WAH37551.1"/>
    </source>
</evidence>
<accession>A0ABY6Z5F4</accession>
<evidence type="ECO:0000313" key="3">
    <source>
        <dbReference type="Proteomes" id="UP001164803"/>
    </source>
</evidence>
<name>A0ABY6Z5F4_9BACL</name>